<evidence type="ECO:0000256" key="3">
    <source>
        <dbReference type="ARBA" id="ARBA00022989"/>
    </source>
</evidence>
<keyword evidence="4 5" id="KW-0472">Membrane</keyword>
<organism evidence="7 8">
    <name type="scientific">Enterovirga rhinocerotis</name>
    <dbReference type="NCBI Taxonomy" id="1339210"/>
    <lineage>
        <taxon>Bacteria</taxon>
        <taxon>Pseudomonadati</taxon>
        <taxon>Pseudomonadota</taxon>
        <taxon>Alphaproteobacteria</taxon>
        <taxon>Hyphomicrobiales</taxon>
        <taxon>Methylobacteriaceae</taxon>
        <taxon>Enterovirga</taxon>
    </lineage>
</organism>
<evidence type="ECO:0000256" key="1">
    <source>
        <dbReference type="ARBA" id="ARBA00004141"/>
    </source>
</evidence>
<dbReference type="Proteomes" id="UP000295122">
    <property type="component" value="Unassembled WGS sequence"/>
</dbReference>
<comment type="caution">
    <text evidence="7">The sequence shown here is derived from an EMBL/GenBank/DDBJ whole genome shotgun (WGS) entry which is preliminary data.</text>
</comment>
<evidence type="ECO:0000313" key="8">
    <source>
        <dbReference type="Proteomes" id="UP000295122"/>
    </source>
</evidence>
<keyword evidence="8" id="KW-1185">Reference proteome</keyword>
<comment type="subcellular location">
    <subcellularLocation>
        <location evidence="1">Membrane</location>
        <topology evidence="1">Multi-pass membrane protein</topology>
    </subcellularLocation>
</comment>
<dbReference type="PANTHER" id="PTHR33507:SF3">
    <property type="entry name" value="INNER MEMBRANE PROTEIN YBBJ"/>
    <property type="match status" value="1"/>
</dbReference>
<name>A0A4R7C9E5_9HYPH</name>
<evidence type="ECO:0000259" key="6">
    <source>
        <dbReference type="Pfam" id="PF01957"/>
    </source>
</evidence>
<dbReference type="OrthoDB" id="9810336at2"/>
<gene>
    <name evidence="7" type="ORF">EV668_1234</name>
</gene>
<evidence type="ECO:0000313" key="7">
    <source>
        <dbReference type="EMBL" id="TDR93965.1"/>
    </source>
</evidence>
<keyword evidence="2 5" id="KW-0812">Transmembrane</keyword>
<sequence>MDGFLTFGPWTWLVIGMVLIALEAMLPGIFFIWLGIAALLTGVIDWAFGWSWQVNLVVFAMLALLACLTGWLITRRKDEDYANGATLNRRSVALVGREFLLDRAIISGQGRIRVGDSVWGVTGPELPAGAKVRVTQADGARLTVEPAE</sequence>
<dbReference type="EMBL" id="SNZR01000011">
    <property type="protein sequence ID" value="TDR93965.1"/>
    <property type="molecule type" value="Genomic_DNA"/>
</dbReference>
<keyword evidence="3 5" id="KW-1133">Transmembrane helix</keyword>
<dbReference type="InterPro" id="IPR012340">
    <property type="entry name" value="NA-bd_OB-fold"/>
</dbReference>
<dbReference type="RefSeq" id="WP_133768915.1">
    <property type="nucleotide sequence ID" value="NZ_SNZR01000011.1"/>
</dbReference>
<dbReference type="GO" id="GO:0005886">
    <property type="term" value="C:plasma membrane"/>
    <property type="evidence" value="ECO:0007669"/>
    <property type="project" value="TreeGrafter"/>
</dbReference>
<dbReference type="InterPro" id="IPR002810">
    <property type="entry name" value="NfeD-like_C"/>
</dbReference>
<feature type="transmembrane region" description="Helical" evidence="5">
    <location>
        <begin position="52"/>
        <end position="73"/>
    </location>
</feature>
<dbReference type="Pfam" id="PF01957">
    <property type="entry name" value="NfeD"/>
    <property type="match status" value="1"/>
</dbReference>
<dbReference type="Gene3D" id="2.40.50.140">
    <property type="entry name" value="Nucleic acid-binding proteins"/>
    <property type="match status" value="1"/>
</dbReference>
<protein>
    <recommendedName>
        <fullName evidence="6">NfeD-like C-terminal domain-containing protein</fullName>
    </recommendedName>
</protein>
<feature type="transmembrane region" description="Helical" evidence="5">
    <location>
        <begin position="12"/>
        <end position="40"/>
    </location>
</feature>
<evidence type="ECO:0000256" key="4">
    <source>
        <dbReference type="ARBA" id="ARBA00023136"/>
    </source>
</evidence>
<dbReference type="InterPro" id="IPR052165">
    <property type="entry name" value="Membrane_assoc_protease"/>
</dbReference>
<evidence type="ECO:0000256" key="2">
    <source>
        <dbReference type="ARBA" id="ARBA00022692"/>
    </source>
</evidence>
<dbReference type="PANTHER" id="PTHR33507">
    <property type="entry name" value="INNER MEMBRANE PROTEIN YBBJ"/>
    <property type="match status" value="1"/>
</dbReference>
<accession>A0A4R7C9E5</accession>
<reference evidence="7 8" key="1">
    <citation type="submission" date="2019-03" db="EMBL/GenBank/DDBJ databases">
        <title>Genomic Encyclopedia of Type Strains, Phase IV (KMG-IV): sequencing the most valuable type-strain genomes for metagenomic binning, comparative biology and taxonomic classification.</title>
        <authorList>
            <person name="Goeker M."/>
        </authorList>
    </citation>
    <scope>NUCLEOTIDE SEQUENCE [LARGE SCALE GENOMIC DNA]</scope>
    <source>
        <strain evidence="7 8">DSM 25903</strain>
    </source>
</reference>
<evidence type="ECO:0000256" key="5">
    <source>
        <dbReference type="SAM" id="Phobius"/>
    </source>
</evidence>
<feature type="domain" description="NfeD-like C-terminal" evidence="6">
    <location>
        <begin position="93"/>
        <end position="146"/>
    </location>
</feature>
<proteinExistence type="predicted"/>
<dbReference type="AlphaFoldDB" id="A0A4R7C9E5"/>